<dbReference type="GO" id="GO:0008270">
    <property type="term" value="F:zinc ion binding"/>
    <property type="evidence" value="ECO:0007669"/>
    <property type="project" value="InterPro"/>
</dbReference>
<evidence type="ECO:0000313" key="10">
    <source>
        <dbReference type="Proteomes" id="UP000076727"/>
    </source>
</evidence>
<dbReference type="PANTHER" id="PTHR31313:SF78">
    <property type="entry name" value="TRANSCRIPTION FACTOR DOMAIN-CONTAINING PROTEIN"/>
    <property type="match status" value="1"/>
</dbReference>
<dbReference type="Proteomes" id="UP000076727">
    <property type="component" value="Unassembled WGS sequence"/>
</dbReference>
<accession>A0A165MIK9</accession>
<evidence type="ECO:0000256" key="6">
    <source>
        <dbReference type="ARBA" id="ARBA00023242"/>
    </source>
</evidence>
<feature type="domain" description="Xylanolytic transcriptional activator regulatory" evidence="8">
    <location>
        <begin position="61"/>
        <end position="200"/>
    </location>
</feature>
<keyword evidence="6" id="KW-0539">Nucleus</keyword>
<dbReference type="OrthoDB" id="2123952at2759"/>
<organism evidence="9 10">
    <name type="scientific">Daedalea quercina L-15889</name>
    <dbReference type="NCBI Taxonomy" id="1314783"/>
    <lineage>
        <taxon>Eukaryota</taxon>
        <taxon>Fungi</taxon>
        <taxon>Dikarya</taxon>
        <taxon>Basidiomycota</taxon>
        <taxon>Agaricomycotina</taxon>
        <taxon>Agaricomycetes</taxon>
        <taxon>Polyporales</taxon>
        <taxon>Fomitopsis</taxon>
    </lineage>
</organism>
<feature type="compositionally biased region" description="Polar residues" evidence="7">
    <location>
        <begin position="102"/>
        <end position="111"/>
    </location>
</feature>
<proteinExistence type="predicted"/>
<name>A0A165MIK9_9APHY</name>
<sequence length="366" mass="39636">MRVAVAAAAGGDDDEELDGSEPSGEDDELAIEVGQLSLNEDEVVRFHGKMSGLHLLGELLLELYWTYVHPALPIVCKRVFMEDFRHSQLMSADSPYSEPSKGASSPNSQSGPHAYAPALPRAARLLLAMFSIATHYSTQTGHDVAPPQECAMWAVGDRYLEDAKVILDSSYVASHPSMCQVLLLMAYCEVGIGAMVQAWLAFTDSTTANTGKRASNVLEQRRAKLVRKKRDEDVGKAREDGMATHIGTEPDTSDVVPDPVGTLADPPPELQEELLALQSVSRSGRVRRPPRALQDYLPSSTGGLPAHIPRAAPPRLPVPAPTTVPSTSVTLDAHEITPQPTSSSPEFIETKHNIFGVYRAYHPPAF</sequence>
<keyword evidence="10" id="KW-1185">Reference proteome</keyword>
<dbReference type="Pfam" id="PF04082">
    <property type="entry name" value="Fungal_trans"/>
    <property type="match status" value="1"/>
</dbReference>
<keyword evidence="5" id="KW-0804">Transcription</keyword>
<dbReference type="STRING" id="1314783.A0A165MIK9"/>
<dbReference type="GO" id="GO:0006351">
    <property type="term" value="P:DNA-templated transcription"/>
    <property type="evidence" value="ECO:0007669"/>
    <property type="project" value="InterPro"/>
</dbReference>
<dbReference type="AlphaFoldDB" id="A0A165MIK9"/>
<dbReference type="InterPro" id="IPR007219">
    <property type="entry name" value="XnlR_reg_dom"/>
</dbReference>
<feature type="region of interest" description="Disordered" evidence="7">
    <location>
        <begin position="1"/>
        <end position="26"/>
    </location>
</feature>
<feature type="region of interest" description="Disordered" evidence="7">
    <location>
        <begin position="91"/>
        <end position="114"/>
    </location>
</feature>
<feature type="region of interest" description="Disordered" evidence="7">
    <location>
        <begin position="281"/>
        <end position="306"/>
    </location>
</feature>
<dbReference type="GO" id="GO:0003677">
    <property type="term" value="F:DNA binding"/>
    <property type="evidence" value="ECO:0007669"/>
    <property type="project" value="UniProtKB-KW"/>
</dbReference>
<dbReference type="EMBL" id="KV429101">
    <property type="protein sequence ID" value="KZT65729.1"/>
    <property type="molecule type" value="Genomic_DNA"/>
</dbReference>
<dbReference type="CDD" id="cd12148">
    <property type="entry name" value="fungal_TF_MHR"/>
    <property type="match status" value="1"/>
</dbReference>
<evidence type="ECO:0000256" key="5">
    <source>
        <dbReference type="ARBA" id="ARBA00023163"/>
    </source>
</evidence>
<evidence type="ECO:0000313" key="9">
    <source>
        <dbReference type="EMBL" id="KZT65729.1"/>
    </source>
</evidence>
<evidence type="ECO:0000256" key="2">
    <source>
        <dbReference type="ARBA" id="ARBA00022833"/>
    </source>
</evidence>
<keyword evidence="2" id="KW-0862">Zinc</keyword>
<keyword evidence="4" id="KW-0238">DNA-binding</keyword>
<gene>
    <name evidence="9" type="ORF">DAEQUDRAFT_768668</name>
</gene>
<evidence type="ECO:0000256" key="1">
    <source>
        <dbReference type="ARBA" id="ARBA00022723"/>
    </source>
</evidence>
<feature type="compositionally biased region" description="Acidic residues" evidence="7">
    <location>
        <begin position="11"/>
        <end position="26"/>
    </location>
</feature>
<protein>
    <recommendedName>
        <fullName evidence="8">Xylanolytic transcriptional activator regulatory domain-containing protein</fullName>
    </recommendedName>
</protein>
<evidence type="ECO:0000256" key="3">
    <source>
        <dbReference type="ARBA" id="ARBA00023015"/>
    </source>
</evidence>
<dbReference type="InterPro" id="IPR051615">
    <property type="entry name" value="Transcr_Regulatory_Elem"/>
</dbReference>
<keyword evidence="1" id="KW-0479">Metal-binding</keyword>
<dbReference type="PANTHER" id="PTHR31313">
    <property type="entry name" value="TY1 ENHANCER ACTIVATOR"/>
    <property type="match status" value="1"/>
</dbReference>
<keyword evidence="3" id="KW-0805">Transcription regulation</keyword>
<evidence type="ECO:0000259" key="8">
    <source>
        <dbReference type="Pfam" id="PF04082"/>
    </source>
</evidence>
<feature type="compositionally biased region" description="Low complexity" evidence="7">
    <location>
        <begin position="1"/>
        <end position="10"/>
    </location>
</feature>
<evidence type="ECO:0000256" key="7">
    <source>
        <dbReference type="SAM" id="MobiDB-lite"/>
    </source>
</evidence>
<evidence type="ECO:0000256" key="4">
    <source>
        <dbReference type="ARBA" id="ARBA00023125"/>
    </source>
</evidence>
<reference evidence="9 10" key="1">
    <citation type="journal article" date="2016" name="Mol. Biol. Evol.">
        <title>Comparative Genomics of Early-Diverging Mushroom-Forming Fungi Provides Insights into the Origins of Lignocellulose Decay Capabilities.</title>
        <authorList>
            <person name="Nagy L.G."/>
            <person name="Riley R."/>
            <person name="Tritt A."/>
            <person name="Adam C."/>
            <person name="Daum C."/>
            <person name="Floudas D."/>
            <person name="Sun H."/>
            <person name="Yadav J.S."/>
            <person name="Pangilinan J."/>
            <person name="Larsson K.H."/>
            <person name="Matsuura K."/>
            <person name="Barry K."/>
            <person name="Labutti K."/>
            <person name="Kuo R."/>
            <person name="Ohm R.A."/>
            <person name="Bhattacharya S.S."/>
            <person name="Shirouzu T."/>
            <person name="Yoshinaga Y."/>
            <person name="Martin F.M."/>
            <person name="Grigoriev I.V."/>
            <person name="Hibbett D.S."/>
        </authorList>
    </citation>
    <scope>NUCLEOTIDE SEQUENCE [LARGE SCALE GENOMIC DNA]</scope>
    <source>
        <strain evidence="9 10">L-15889</strain>
    </source>
</reference>